<accession>A0A0L0UM30</accession>
<evidence type="ECO:0000256" key="1">
    <source>
        <dbReference type="SAM" id="SignalP"/>
    </source>
</evidence>
<gene>
    <name evidence="2" type="ORF">PSTG_18601</name>
</gene>
<evidence type="ECO:0000313" key="3">
    <source>
        <dbReference type="Proteomes" id="UP000054564"/>
    </source>
</evidence>
<organism evidence="2 3">
    <name type="scientific">Puccinia striiformis f. sp. tritici PST-78</name>
    <dbReference type="NCBI Taxonomy" id="1165861"/>
    <lineage>
        <taxon>Eukaryota</taxon>
        <taxon>Fungi</taxon>
        <taxon>Dikarya</taxon>
        <taxon>Basidiomycota</taxon>
        <taxon>Pucciniomycotina</taxon>
        <taxon>Pucciniomycetes</taxon>
        <taxon>Pucciniales</taxon>
        <taxon>Pucciniaceae</taxon>
        <taxon>Puccinia</taxon>
    </lineage>
</organism>
<sequence>MKKILSMLGAMLLTGTASTSIIACGEDEKPKPEPSPTPKQKFDISTKISNSIALGQLSANTKADFLAKLQTALVRITDLNTITTSDYDVYKAQTTTAIQDSDIIRGTSLNIKIVAKGSKFQGTADNITTNYSQKDTRTNLSTLAATENVTIKSDSTNKVDDFKSVFISKLKLQSGFSNLKLSDVDITKFDGTNLENSDIIEGILATKVKAKSTSTNFT</sequence>
<dbReference type="NCBIfam" id="NF038029">
    <property type="entry name" value="LP_plasma"/>
    <property type="match status" value="1"/>
</dbReference>
<protein>
    <submittedName>
        <fullName evidence="2">Uncharacterized protein</fullName>
    </submittedName>
</protein>
<evidence type="ECO:0000313" key="2">
    <source>
        <dbReference type="EMBL" id="KNE88005.1"/>
    </source>
</evidence>
<feature type="chain" id="PRO_5005548504" evidence="1">
    <location>
        <begin position="20"/>
        <end position="218"/>
    </location>
</feature>
<comment type="caution">
    <text evidence="2">The sequence shown here is derived from an EMBL/GenBank/DDBJ whole genome shotgun (WGS) entry which is preliminary data.</text>
</comment>
<dbReference type="PROSITE" id="PS51257">
    <property type="entry name" value="PROKAR_LIPOPROTEIN"/>
    <property type="match status" value="1"/>
</dbReference>
<keyword evidence="3" id="KW-1185">Reference proteome</keyword>
<dbReference type="AlphaFoldDB" id="A0A0L0UM30"/>
<dbReference type="EMBL" id="AJIL01003432">
    <property type="protein sequence ID" value="KNE88005.1"/>
    <property type="molecule type" value="Genomic_DNA"/>
</dbReference>
<dbReference type="InterPro" id="IPR054816">
    <property type="entry name" value="Lipoprotein_mollicutes-type_CS"/>
</dbReference>
<feature type="non-terminal residue" evidence="2">
    <location>
        <position position="218"/>
    </location>
</feature>
<dbReference type="Proteomes" id="UP000054564">
    <property type="component" value="Unassembled WGS sequence"/>
</dbReference>
<proteinExistence type="predicted"/>
<reference evidence="3" key="1">
    <citation type="submission" date="2014-03" db="EMBL/GenBank/DDBJ databases">
        <title>The Genome Sequence of Puccinia striiformis f. sp. tritici PST-78.</title>
        <authorList>
            <consortium name="The Broad Institute Genome Sequencing Platform"/>
            <person name="Cuomo C."/>
            <person name="Hulbert S."/>
            <person name="Chen X."/>
            <person name="Walker B."/>
            <person name="Young S.K."/>
            <person name="Zeng Q."/>
            <person name="Gargeya S."/>
            <person name="Fitzgerald M."/>
            <person name="Haas B."/>
            <person name="Abouelleil A."/>
            <person name="Alvarado L."/>
            <person name="Arachchi H.M."/>
            <person name="Berlin A.M."/>
            <person name="Chapman S.B."/>
            <person name="Goldberg J."/>
            <person name="Griggs A."/>
            <person name="Gujja S."/>
            <person name="Hansen M."/>
            <person name="Howarth C."/>
            <person name="Imamovic A."/>
            <person name="Larimer J."/>
            <person name="McCowan C."/>
            <person name="Montmayeur A."/>
            <person name="Murphy C."/>
            <person name="Neiman D."/>
            <person name="Pearson M."/>
            <person name="Priest M."/>
            <person name="Roberts A."/>
            <person name="Saif S."/>
            <person name="Shea T."/>
            <person name="Sisk P."/>
            <person name="Sykes S."/>
            <person name="Wortman J."/>
            <person name="Nusbaum C."/>
            <person name="Birren B."/>
        </authorList>
    </citation>
    <scope>NUCLEOTIDE SEQUENCE [LARGE SCALE GENOMIC DNA]</scope>
    <source>
        <strain evidence="3">race PST-78</strain>
    </source>
</reference>
<name>A0A0L0UM30_9BASI</name>
<keyword evidence="1" id="KW-0732">Signal</keyword>
<feature type="signal peptide" evidence="1">
    <location>
        <begin position="1"/>
        <end position="19"/>
    </location>
</feature>